<reference evidence="2 3" key="1">
    <citation type="submission" date="2024-10" db="EMBL/GenBank/DDBJ databases">
        <title>The Natural Products Discovery Center: Release of the First 8490 Sequenced Strains for Exploring Actinobacteria Biosynthetic Diversity.</title>
        <authorList>
            <person name="Kalkreuter E."/>
            <person name="Kautsar S.A."/>
            <person name="Yang D."/>
            <person name="Bader C.D."/>
            <person name="Teijaro C.N."/>
            <person name="Fluegel L."/>
            <person name="Davis C.M."/>
            <person name="Simpson J.R."/>
            <person name="Lauterbach L."/>
            <person name="Steele A.D."/>
            <person name="Gui C."/>
            <person name="Meng S."/>
            <person name="Li G."/>
            <person name="Viehrig K."/>
            <person name="Ye F."/>
            <person name="Su P."/>
            <person name="Kiefer A.F."/>
            <person name="Nichols A."/>
            <person name="Cepeda A.J."/>
            <person name="Yan W."/>
            <person name="Fan B."/>
            <person name="Jiang Y."/>
            <person name="Adhikari A."/>
            <person name="Zheng C.-J."/>
            <person name="Schuster L."/>
            <person name="Cowan T.M."/>
            <person name="Smanski M.J."/>
            <person name="Chevrette M.G."/>
            <person name="De Carvalho L.P.S."/>
            <person name="Shen B."/>
        </authorList>
    </citation>
    <scope>NUCLEOTIDE SEQUENCE [LARGE SCALE GENOMIC DNA]</scope>
    <source>
        <strain evidence="2 3">NPDC000087</strain>
    </source>
</reference>
<dbReference type="RefSeq" id="WP_020509434.1">
    <property type="nucleotide sequence ID" value="NZ_JBIAZU010000001.1"/>
</dbReference>
<feature type="signal peptide" evidence="1">
    <location>
        <begin position="1"/>
        <end position="25"/>
    </location>
</feature>
<accession>A0ABW6W707</accession>
<proteinExistence type="predicted"/>
<protein>
    <submittedName>
        <fullName evidence="2">Uncharacterized protein</fullName>
    </submittedName>
</protein>
<dbReference type="Proteomes" id="UP001602245">
    <property type="component" value="Unassembled WGS sequence"/>
</dbReference>
<dbReference type="EMBL" id="JBIAZU010000001">
    <property type="protein sequence ID" value="MFF5289089.1"/>
    <property type="molecule type" value="Genomic_DNA"/>
</dbReference>
<evidence type="ECO:0000313" key="3">
    <source>
        <dbReference type="Proteomes" id="UP001602245"/>
    </source>
</evidence>
<comment type="caution">
    <text evidence="2">The sequence shown here is derived from an EMBL/GenBank/DDBJ whole genome shotgun (WGS) entry which is preliminary data.</text>
</comment>
<keyword evidence="1" id="KW-0732">Signal</keyword>
<gene>
    <name evidence="2" type="ORF">ACFY35_06615</name>
</gene>
<organism evidence="2 3">
    <name type="scientific">Paractinoplanes globisporus</name>
    <dbReference type="NCBI Taxonomy" id="113565"/>
    <lineage>
        <taxon>Bacteria</taxon>
        <taxon>Bacillati</taxon>
        <taxon>Actinomycetota</taxon>
        <taxon>Actinomycetes</taxon>
        <taxon>Micromonosporales</taxon>
        <taxon>Micromonosporaceae</taxon>
        <taxon>Paractinoplanes</taxon>
    </lineage>
</organism>
<evidence type="ECO:0000256" key="1">
    <source>
        <dbReference type="SAM" id="SignalP"/>
    </source>
</evidence>
<name>A0ABW6W707_9ACTN</name>
<keyword evidence="3" id="KW-1185">Reference proteome</keyword>
<feature type="chain" id="PRO_5045340887" evidence="1">
    <location>
        <begin position="26"/>
        <end position="132"/>
    </location>
</feature>
<evidence type="ECO:0000313" key="2">
    <source>
        <dbReference type="EMBL" id="MFF5289089.1"/>
    </source>
</evidence>
<sequence length="132" mass="12902">MVRILGGAVPVALALVLAGSTAAVAGPETEYTMDLSSASAAVAPGGTTAAVISFEAEPYLDGTRVTLSATGLPRGVTARFIPPTPKLSGRSVLLLTTSRSTPAGAAAVTITAITISSDPIGTSASFGLTVTG</sequence>